<accession>A0A1S3K1M8</accession>
<dbReference type="Pfam" id="PF01762">
    <property type="entry name" value="Galactosyl_T"/>
    <property type="match status" value="1"/>
</dbReference>
<comment type="subcellular location">
    <subcellularLocation>
        <location evidence="1 10">Golgi apparatus membrane</location>
        <topology evidence="1 10">Single-pass type II membrane protein</topology>
    </subcellularLocation>
</comment>
<dbReference type="GO" id="GO:0000139">
    <property type="term" value="C:Golgi membrane"/>
    <property type="evidence" value="ECO:0007669"/>
    <property type="project" value="UniProtKB-SubCell"/>
</dbReference>
<organism evidence="11 12">
    <name type="scientific">Lingula anatina</name>
    <name type="common">Brachiopod</name>
    <name type="synonym">Lingula unguis</name>
    <dbReference type="NCBI Taxonomy" id="7574"/>
    <lineage>
        <taxon>Eukaryota</taxon>
        <taxon>Metazoa</taxon>
        <taxon>Spiralia</taxon>
        <taxon>Lophotrochozoa</taxon>
        <taxon>Brachiopoda</taxon>
        <taxon>Linguliformea</taxon>
        <taxon>Lingulata</taxon>
        <taxon>Lingulida</taxon>
        <taxon>Linguloidea</taxon>
        <taxon>Lingulidae</taxon>
        <taxon>Lingula</taxon>
    </lineage>
</organism>
<dbReference type="STRING" id="7574.A0A1S3K1M8"/>
<dbReference type="OrthoDB" id="115198at2759"/>
<sequence>MARRFRTFLLRRVLPKISAVRLSLLLLCAWVFFALSVARREIREAYSVDLVRTKGRSLVAQSALVIAPDTNSSSSNSCMLPEHVCASKEATEPRRWYHLKKYDYVINRPLCDPKAPPYLLALVVSEPWDYYGRSMYRRTCGSIKTHAFQEIKTVFFVGEQPGTENDIANEALRFGDVVKIGFVDSKGNLTLKTLLAFRWALEYCPGARFVLKCGHDVIANYPEIVQYLSNLSVVGNSTHLFSGLLRQEPTRNAWLEPDWDPNAQNFAPHIASFASLLSLDTVRLLHSASFSKRLHTEAPFMSSIATEKGIRLDNNTKFWEATKLGFVDLARDRCRLLTALVIHRVPDPIVWNLVKRGYVDKKNACTGGGQVFQAPQPVVKYVGNPESDREIILEKAEDWVY</sequence>
<keyword evidence="8 10" id="KW-0333">Golgi apparatus</keyword>
<protein>
    <recommendedName>
        <fullName evidence="10">Hexosyltransferase</fullName>
        <ecNumber evidence="10">2.4.1.-</ecNumber>
    </recommendedName>
</protein>
<dbReference type="GO" id="GO:0016758">
    <property type="term" value="F:hexosyltransferase activity"/>
    <property type="evidence" value="ECO:0007669"/>
    <property type="project" value="InterPro"/>
</dbReference>
<dbReference type="GO" id="GO:0006493">
    <property type="term" value="P:protein O-linked glycosylation"/>
    <property type="evidence" value="ECO:0007669"/>
    <property type="project" value="TreeGrafter"/>
</dbReference>
<evidence type="ECO:0000256" key="6">
    <source>
        <dbReference type="ARBA" id="ARBA00022968"/>
    </source>
</evidence>
<evidence type="ECO:0000256" key="2">
    <source>
        <dbReference type="ARBA" id="ARBA00008661"/>
    </source>
</evidence>
<evidence type="ECO:0000256" key="10">
    <source>
        <dbReference type="RuleBase" id="RU363063"/>
    </source>
</evidence>
<dbReference type="EC" id="2.4.1.-" evidence="10"/>
<evidence type="ECO:0000256" key="9">
    <source>
        <dbReference type="ARBA" id="ARBA00023136"/>
    </source>
</evidence>
<dbReference type="GeneID" id="106177999"/>
<evidence type="ECO:0000256" key="3">
    <source>
        <dbReference type="ARBA" id="ARBA00022676"/>
    </source>
</evidence>
<dbReference type="AlphaFoldDB" id="A0A1S3K1M8"/>
<keyword evidence="3 10" id="KW-0328">Glycosyltransferase</keyword>
<evidence type="ECO:0000256" key="1">
    <source>
        <dbReference type="ARBA" id="ARBA00004323"/>
    </source>
</evidence>
<keyword evidence="4" id="KW-0808">Transferase</keyword>
<keyword evidence="11" id="KW-1185">Reference proteome</keyword>
<dbReference type="InParanoid" id="A0A1S3K1M8"/>
<evidence type="ECO:0000256" key="4">
    <source>
        <dbReference type="ARBA" id="ARBA00022679"/>
    </source>
</evidence>
<dbReference type="KEGG" id="lak:106177999"/>
<comment type="similarity">
    <text evidence="2 10">Belongs to the glycosyltransferase 31 family.</text>
</comment>
<dbReference type="RefSeq" id="XP_013416432.1">
    <property type="nucleotide sequence ID" value="XM_013560978.1"/>
</dbReference>
<keyword evidence="5" id="KW-0812">Transmembrane</keyword>
<evidence type="ECO:0000313" key="11">
    <source>
        <dbReference type="Proteomes" id="UP000085678"/>
    </source>
</evidence>
<keyword evidence="7" id="KW-1133">Transmembrane helix</keyword>
<keyword evidence="6" id="KW-0735">Signal-anchor</keyword>
<reference evidence="12" key="1">
    <citation type="submission" date="2025-08" db="UniProtKB">
        <authorList>
            <consortium name="RefSeq"/>
        </authorList>
    </citation>
    <scope>IDENTIFICATION</scope>
    <source>
        <tissue evidence="12">Gonads</tissue>
    </source>
</reference>
<evidence type="ECO:0000256" key="5">
    <source>
        <dbReference type="ARBA" id="ARBA00022692"/>
    </source>
</evidence>
<dbReference type="InterPro" id="IPR002659">
    <property type="entry name" value="Glyco_trans_31"/>
</dbReference>
<dbReference type="Proteomes" id="UP000085678">
    <property type="component" value="Unplaced"/>
</dbReference>
<proteinExistence type="inferred from homology"/>
<evidence type="ECO:0000313" key="12">
    <source>
        <dbReference type="RefSeq" id="XP_013416432.1"/>
    </source>
</evidence>
<dbReference type="PANTHER" id="PTHR11214">
    <property type="entry name" value="BETA-1,3-N-ACETYLGLUCOSAMINYLTRANSFERASE"/>
    <property type="match status" value="1"/>
</dbReference>
<evidence type="ECO:0000256" key="7">
    <source>
        <dbReference type="ARBA" id="ARBA00022989"/>
    </source>
</evidence>
<evidence type="ECO:0000256" key="8">
    <source>
        <dbReference type="ARBA" id="ARBA00023034"/>
    </source>
</evidence>
<keyword evidence="9" id="KW-0472">Membrane</keyword>
<name>A0A1S3K1M8_LINAN</name>
<dbReference type="PANTHER" id="PTHR11214:SF3">
    <property type="entry name" value="BETA-1,3-GALACTOSYLTRANSFERASE 6"/>
    <property type="match status" value="1"/>
</dbReference>
<gene>
    <name evidence="12" type="primary">LOC106177999</name>
</gene>